<feature type="transmembrane region" description="Helical" evidence="1">
    <location>
        <begin position="89"/>
        <end position="109"/>
    </location>
</feature>
<proteinExistence type="predicted"/>
<reference evidence="2" key="1">
    <citation type="submission" date="2020-10" db="EMBL/GenBank/DDBJ databases">
        <title>Unveiling of a novel bifunctional photoreceptor, Dualchrome1, isolated from a cosmopolitan green alga.</title>
        <authorList>
            <person name="Suzuki S."/>
            <person name="Kawachi M."/>
        </authorList>
    </citation>
    <scope>NUCLEOTIDE SEQUENCE</scope>
    <source>
        <strain evidence="2">NIES 2893</strain>
    </source>
</reference>
<name>A0A830H879_9CHLO</name>
<dbReference type="OrthoDB" id="196782at2759"/>
<keyword evidence="1" id="KW-1133">Transmembrane helix</keyword>
<feature type="transmembrane region" description="Helical" evidence="1">
    <location>
        <begin position="121"/>
        <end position="140"/>
    </location>
</feature>
<accession>A0A830H879</accession>
<dbReference type="PANTHER" id="PTHR34543:SF1">
    <property type="entry name" value="PROTEIN ABA DEFICIENT 4, CHLOROPLASTIC"/>
    <property type="match status" value="1"/>
</dbReference>
<organism evidence="2 3">
    <name type="scientific">Pycnococcus provasolii</name>
    <dbReference type="NCBI Taxonomy" id="41880"/>
    <lineage>
        <taxon>Eukaryota</taxon>
        <taxon>Viridiplantae</taxon>
        <taxon>Chlorophyta</taxon>
        <taxon>Pseudoscourfieldiophyceae</taxon>
        <taxon>Pseudoscourfieldiales</taxon>
        <taxon>Pycnococcaceae</taxon>
        <taxon>Pycnococcus</taxon>
    </lineage>
</organism>
<sequence>MYAPHVARATLKARARVSPACLHRNSRRRRAVVASSSSASDAAADPLPAPHGNKVVFTTTAHPIKVSVNAHVASAATSVPTPKATPPPAWVYSCLWAGYIIPFVMLTFLPFWRATRWVARSYWALLPLGAIYLYLMPLAWEPGTLRLLLPGSLEVGLESLRLGQWNPQFIPNLDGIMYVFTKNHVSVAALVAHLLAGNLFAGRYVYERARLTGTPAVHSIALCSVFSLFGLASHFITEFIWKRVSVMTKKPEDVKTFRF</sequence>
<comment type="caution">
    <text evidence="2">The sequence shown here is derived from an EMBL/GenBank/DDBJ whole genome shotgun (WGS) entry which is preliminary data.</text>
</comment>
<keyword evidence="1" id="KW-0812">Transmembrane</keyword>
<dbReference type="EMBL" id="BNJQ01000003">
    <property type="protein sequence ID" value="GHP02543.1"/>
    <property type="molecule type" value="Genomic_DNA"/>
</dbReference>
<dbReference type="PANTHER" id="PTHR34543">
    <property type="entry name" value="PROTEIN ABA DEFICIENT 4, CHLOROPLASTIC"/>
    <property type="match status" value="1"/>
</dbReference>
<evidence type="ECO:0000313" key="3">
    <source>
        <dbReference type="Proteomes" id="UP000660262"/>
    </source>
</evidence>
<keyword evidence="1" id="KW-0472">Membrane</keyword>
<dbReference type="AlphaFoldDB" id="A0A830H879"/>
<dbReference type="Pfam" id="PF14108">
    <property type="entry name" value="ABA4-like"/>
    <property type="match status" value="1"/>
</dbReference>
<feature type="transmembrane region" description="Helical" evidence="1">
    <location>
        <begin position="218"/>
        <end position="241"/>
    </location>
</feature>
<evidence type="ECO:0000256" key="1">
    <source>
        <dbReference type="SAM" id="Phobius"/>
    </source>
</evidence>
<protein>
    <submittedName>
        <fullName evidence="2">Uncharacterized protein</fullName>
    </submittedName>
</protein>
<keyword evidence="3" id="KW-1185">Reference proteome</keyword>
<dbReference type="Proteomes" id="UP000660262">
    <property type="component" value="Unassembled WGS sequence"/>
</dbReference>
<dbReference type="InterPro" id="IPR025461">
    <property type="entry name" value="ABA4-like"/>
</dbReference>
<gene>
    <name evidence="2" type="ORF">PPROV_000129900</name>
</gene>
<feature type="transmembrane region" description="Helical" evidence="1">
    <location>
        <begin position="187"/>
        <end position="206"/>
    </location>
</feature>
<evidence type="ECO:0000313" key="2">
    <source>
        <dbReference type="EMBL" id="GHP02543.1"/>
    </source>
</evidence>